<reference evidence="3" key="2">
    <citation type="submission" date="2015-01" db="EMBL/GenBank/DDBJ databases">
        <title>Evolutionary Origins and Diversification of the Mycorrhizal Mutualists.</title>
        <authorList>
            <consortium name="DOE Joint Genome Institute"/>
            <consortium name="Mycorrhizal Genomics Consortium"/>
            <person name="Kohler A."/>
            <person name="Kuo A."/>
            <person name="Nagy L.G."/>
            <person name="Floudas D."/>
            <person name="Copeland A."/>
            <person name="Barry K.W."/>
            <person name="Cichocki N."/>
            <person name="Veneault-Fourrey C."/>
            <person name="LaButti K."/>
            <person name="Lindquist E.A."/>
            <person name="Lipzen A."/>
            <person name="Lundell T."/>
            <person name="Morin E."/>
            <person name="Murat C."/>
            <person name="Riley R."/>
            <person name="Ohm R."/>
            <person name="Sun H."/>
            <person name="Tunlid A."/>
            <person name="Henrissat B."/>
            <person name="Grigoriev I.V."/>
            <person name="Hibbett D.S."/>
            <person name="Martin F."/>
        </authorList>
    </citation>
    <scope>NUCLEOTIDE SEQUENCE [LARGE SCALE GENOMIC DNA]</scope>
    <source>
        <strain evidence="3">Marx 270</strain>
    </source>
</reference>
<feature type="non-terminal residue" evidence="2">
    <location>
        <position position="1"/>
    </location>
</feature>
<dbReference type="InterPro" id="IPR027417">
    <property type="entry name" value="P-loop_NTPase"/>
</dbReference>
<dbReference type="Proteomes" id="UP000054217">
    <property type="component" value="Unassembled WGS sequence"/>
</dbReference>
<dbReference type="InterPro" id="IPR006073">
    <property type="entry name" value="GTP-bd"/>
</dbReference>
<dbReference type="EMBL" id="KN831956">
    <property type="protein sequence ID" value="KIO08803.1"/>
    <property type="molecule type" value="Genomic_DNA"/>
</dbReference>
<reference evidence="2 3" key="1">
    <citation type="submission" date="2014-04" db="EMBL/GenBank/DDBJ databases">
        <authorList>
            <consortium name="DOE Joint Genome Institute"/>
            <person name="Kuo A."/>
            <person name="Kohler A."/>
            <person name="Costa M.D."/>
            <person name="Nagy L.G."/>
            <person name="Floudas D."/>
            <person name="Copeland A."/>
            <person name="Barry K.W."/>
            <person name="Cichocki N."/>
            <person name="Veneault-Fourrey C."/>
            <person name="LaButti K."/>
            <person name="Lindquist E.A."/>
            <person name="Lipzen A."/>
            <person name="Lundell T."/>
            <person name="Morin E."/>
            <person name="Murat C."/>
            <person name="Sun H."/>
            <person name="Tunlid A."/>
            <person name="Henrissat B."/>
            <person name="Grigoriev I.V."/>
            <person name="Hibbett D.S."/>
            <person name="Martin F."/>
            <person name="Nordberg H.P."/>
            <person name="Cantor M.N."/>
            <person name="Hua S.X."/>
        </authorList>
    </citation>
    <scope>NUCLEOTIDE SEQUENCE [LARGE SCALE GENOMIC DNA]</scope>
    <source>
        <strain evidence="2 3">Marx 270</strain>
    </source>
</reference>
<accession>A0A0C3JI99</accession>
<dbReference type="SUPFAM" id="SSF52540">
    <property type="entry name" value="P-loop containing nucleoside triphosphate hydrolases"/>
    <property type="match status" value="1"/>
</dbReference>
<organism evidence="2 3">
    <name type="scientific">Pisolithus tinctorius Marx 270</name>
    <dbReference type="NCBI Taxonomy" id="870435"/>
    <lineage>
        <taxon>Eukaryota</taxon>
        <taxon>Fungi</taxon>
        <taxon>Dikarya</taxon>
        <taxon>Basidiomycota</taxon>
        <taxon>Agaricomycotina</taxon>
        <taxon>Agaricomycetes</taxon>
        <taxon>Agaricomycetidae</taxon>
        <taxon>Boletales</taxon>
        <taxon>Sclerodermatineae</taxon>
        <taxon>Pisolithaceae</taxon>
        <taxon>Pisolithus</taxon>
    </lineage>
</organism>
<name>A0A0C3JI99_PISTI</name>
<dbReference type="OrthoDB" id="8954335at2759"/>
<dbReference type="GO" id="GO:0005525">
    <property type="term" value="F:GTP binding"/>
    <property type="evidence" value="ECO:0007669"/>
    <property type="project" value="InterPro"/>
</dbReference>
<dbReference type="Pfam" id="PF01926">
    <property type="entry name" value="MMR_HSR1"/>
    <property type="match status" value="1"/>
</dbReference>
<evidence type="ECO:0000313" key="2">
    <source>
        <dbReference type="EMBL" id="KIO08803.1"/>
    </source>
</evidence>
<evidence type="ECO:0000313" key="3">
    <source>
        <dbReference type="Proteomes" id="UP000054217"/>
    </source>
</evidence>
<dbReference type="CDD" id="cd00882">
    <property type="entry name" value="Ras_like_GTPase"/>
    <property type="match status" value="1"/>
</dbReference>
<gene>
    <name evidence="2" type="ORF">M404DRAFT_133551</name>
</gene>
<feature type="domain" description="G" evidence="1">
    <location>
        <begin position="1"/>
        <end position="66"/>
    </location>
</feature>
<protein>
    <recommendedName>
        <fullName evidence="1">G domain-containing protein</fullName>
    </recommendedName>
</protein>
<keyword evidence="3" id="KW-1185">Reference proteome</keyword>
<dbReference type="AlphaFoldDB" id="A0A0C3JI99"/>
<sequence>IMGPTGSGKSSFIDKVTGHTGVGVGHDLTSHTSEVKATRCTFEESSVVLVDTPGSDGMTKADLNVLEMISNWLNKEYQKGTTLAAILYFHRITDNHMPAGTPLKNLRVFQKLCGKNAMPKVVLVTTMWDEVEEDVGQQRLMKLKDGYWKVMTSGGSTTFEYMNTQASAMQLLEAIACQEREQEGIRLQEEISEMGLELRETAAGQVLCCTLEDLAGVRMEVLRKIQAGSKGTDEKAIQDLWKEYTQMNAQLTPALTEARLLRMSVKQRSNKSIRTGWRSELITPPLPAT</sequence>
<proteinExistence type="predicted"/>
<dbReference type="HOGENOM" id="CLU_018003_0_0_1"/>
<dbReference type="InParanoid" id="A0A0C3JI99"/>
<dbReference type="Gene3D" id="3.40.50.300">
    <property type="entry name" value="P-loop containing nucleotide triphosphate hydrolases"/>
    <property type="match status" value="1"/>
</dbReference>
<evidence type="ECO:0000259" key="1">
    <source>
        <dbReference type="Pfam" id="PF01926"/>
    </source>
</evidence>